<sequence>MWHTWLIYENQEGSKMPRGKQLTTEEFTKRAREVHGDKYDYSKTVYKTAKSKVVIVCPVHGEFTQIAGHHILDGSGCPKCGRVPVGNKLRNDSSDIIKKFVKIHGDTYDYSKVEYVNYKTPVKIVCPEHGVFLQSPSNHLKGQGCPECSKLISAAKRNKGPEFIERAKEIHGDKYDYSFVDYMTCEDKVEIICNTCGNHFTQTPSCHLSGRGCPKCAKNGFLSHNYGKLYLMVDNLEAPTLMKIGVSVNVEARKGRILRASKKAGAGIYDLHIVKTWGGSTENMLSVEKSVHEAFNKYKINFSKVFSGSTEFFHYRPEVFSIVEAVYKEICGK</sequence>
<dbReference type="Proteomes" id="UP001652996">
    <property type="component" value="Segment"/>
</dbReference>
<evidence type="ECO:0000313" key="2">
    <source>
        <dbReference type="Proteomes" id="UP001652996"/>
    </source>
</evidence>
<proteinExistence type="predicted"/>
<organism evidence="1 2">
    <name type="scientific">Escherichia phage phiWec189</name>
    <dbReference type="NCBI Taxonomy" id="2992785"/>
    <lineage>
        <taxon>Viruses</taxon>
        <taxon>Duplodnaviria</taxon>
        <taxon>Heunggongvirae</taxon>
        <taxon>Uroviricota</taxon>
        <taxon>Caudoviricetes</taxon>
        <taxon>Vequintavirinae</taxon>
        <taxon>Vequintavirus</taxon>
        <taxon>Vequintavirus phiWec189</taxon>
    </lineage>
</organism>
<name>A0ACA8S9G7_9CAUD</name>
<keyword evidence="2" id="KW-1185">Reference proteome</keyword>
<evidence type="ECO:0000313" key="1">
    <source>
        <dbReference type="EMBL" id="BDU13544.1"/>
    </source>
</evidence>
<accession>A0ACA8S9G7</accession>
<dbReference type="EMBL" id="LC739538">
    <property type="protein sequence ID" value="BDU13544.1"/>
    <property type="molecule type" value="Genomic_DNA"/>
</dbReference>
<reference evidence="1 2" key="1">
    <citation type="journal article" date="2023" name="Phage (New Rochelle)">
        <title>Tailoring Effective Phage Cocktails for Long-Term Lysis of Escherichia coli Based on Physiological Properties of Constituent Phages.</title>
        <authorList>
            <person name="Kaneko T."/>
            <person name="Osaka T."/>
            <person name="Tsuneda S."/>
        </authorList>
    </citation>
    <scope>NUCLEOTIDE SEQUENCE [LARGE SCALE GENOMIC DNA]</scope>
    <source>
        <strain evidence="2">phiWec189</strain>
    </source>
</reference>
<protein>
    <submittedName>
        <fullName evidence="1">Uncharacterized protein</fullName>
    </submittedName>
</protein>